<dbReference type="InterPro" id="IPR036397">
    <property type="entry name" value="RNaseH_sf"/>
</dbReference>
<evidence type="ECO:0000256" key="8">
    <source>
        <dbReference type="ARBA" id="ARBA00022884"/>
    </source>
</evidence>
<feature type="domain" description="Integrase catalytic" evidence="15">
    <location>
        <begin position="46"/>
        <end position="193"/>
    </location>
</feature>
<evidence type="ECO:0000256" key="5">
    <source>
        <dbReference type="ARBA" id="ARBA00022759"/>
    </source>
</evidence>
<evidence type="ECO:0000256" key="14">
    <source>
        <dbReference type="ARBA" id="ARBA00049244"/>
    </source>
</evidence>
<evidence type="ECO:0000256" key="1">
    <source>
        <dbReference type="ARBA" id="ARBA00022578"/>
    </source>
</evidence>
<evidence type="ECO:0000259" key="15">
    <source>
        <dbReference type="PROSITE" id="PS50994"/>
    </source>
</evidence>
<evidence type="ECO:0000313" key="17">
    <source>
        <dbReference type="Proteomes" id="UP000765509"/>
    </source>
</evidence>
<keyword evidence="12" id="KW-0233">DNA recombination</keyword>
<dbReference type="OrthoDB" id="2847449at2759"/>
<dbReference type="GO" id="GO:0003964">
    <property type="term" value="F:RNA-directed DNA polymerase activity"/>
    <property type="evidence" value="ECO:0007669"/>
    <property type="project" value="UniProtKB-KW"/>
</dbReference>
<dbReference type="Gene3D" id="3.30.420.10">
    <property type="entry name" value="Ribonuclease H-like superfamily/Ribonuclease H"/>
    <property type="match status" value="1"/>
</dbReference>
<name>A0A9Q3E986_9BASI</name>
<keyword evidence="11" id="KW-0808">Transferase</keyword>
<comment type="catalytic activity">
    <reaction evidence="13">
        <text>DNA(n) + a 2'-deoxyribonucleoside 5'-triphosphate = DNA(n+1) + diphosphate</text>
        <dbReference type="Rhea" id="RHEA:22508"/>
        <dbReference type="Rhea" id="RHEA-COMP:17339"/>
        <dbReference type="Rhea" id="RHEA-COMP:17340"/>
        <dbReference type="ChEBI" id="CHEBI:33019"/>
        <dbReference type="ChEBI" id="CHEBI:61560"/>
        <dbReference type="ChEBI" id="CHEBI:173112"/>
        <dbReference type="EC" id="2.7.7.49"/>
    </reaction>
</comment>
<evidence type="ECO:0000256" key="13">
    <source>
        <dbReference type="ARBA" id="ARBA00048173"/>
    </source>
</evidence>
<comment type="catalytic activity">
    <reaction evidence="14">
        <text>DNA(n) + a 2'-deoxyribonucleoside 5'-triphosphate = DNA(n+1) + diphosphate</text>
        <dbReference type="Rhea" id="RHEA:22508"/>
        <dbReference type="Rhea" id="RHEA-COMP:17339"/>
        <dbReference type="Rhea" id="RHEA-COMP:17340"/>
        <dbReference type="ChEBI" id="CHEBI:33019"/>
        <dbReference type="ChEBI" id="CHEBI:61560"/>
        <dbReference type="ChEBI" id="CHEBI:173112"/>
        <dbReference type="EC" id="2.7.7.7"/>
    </reaction>
</comment>
<dbReference type="Proteomes" id="UP000765509">
    <property type="component" value="Unassembled WGS sequence"/>
</dbReference>
<dbReference type="SUPFAM" id="SSF53098">
    <property type="entry name" value="Ribonuclease H-like"/>
    <property type="match status" value="1"/>
</dbReference>
<comment type="caution">
    <text evidence="16">The sequence shown here is derived from an EMBL/GenBank/DDBJ whole genome shotgun (WGS) entry which is preliminary data.</text>
</comment>
<dbReference type="GO" id="GO:0003723">
    <property type="term" value="F:RNA binding"/>
    <property type="evidence" value="ECO:0007669"/>
    <property type="project" value="UniProtKB-KW"/>
</dbReference>
<evidence type="ECO:0000313" key="16">
    <source>
        <dbReference type="EMBL" id="MBW0516528.1"/>
    </source>
</evidence>
<evidence type="ECO:0000256" key="3">
    <source>
        <dbReference type="ARBA" id="ARBA00022722"/>
    </source>
</evidence>
<dbReference type="InterPro" id="IPR012337">
    <property type="entry name" value="RNaseH-like_sf"/>
</dbReference>
<dbReference type="GO" id="GO:0005634">
    <property type="term" value="C:nucleus"/>
    <property type="evidence" value="ECO:0007669"/>
    <property type="project" value="UniProtKB-ARBA"/>
</dbReference>
<dbReference type="GO" id="GO:0032196">
    <property type="term" value="P:transposition"/>
    <property type="evidence" value="ECO:0007669"/>
    <property type="project" value="UniProtKB-KW"/>
</dbReference>
<protein>
    <recommendedName>
        <fullName evidence="15">Integrase catalytic domain-containing protein</fullName>
    </recommendedName>
</protein>
<keyword evidence="8" id="KW-0694">RNA-binding</keyword>
<sequence length="193" mass="21443">MHQRLNPNFNPSFDNISEAIQSAEATSGIVVPIAVVDNSTSISAVAYTTPTRAASFRVSNIIGPFDKYPEGNWFLLSLRDHASTYTFTTALKSRSEVPEKIIFWVKFLFNLLPKYPAQLCSDNGGEYSGKLARKLCAFGIEWIPTKPYCPDQNGEAKRVNRTIGGMASTMLHSSKLPETLWSFAYSCAMHVHN</sequence>
<dbReference type="GO" id="GO:0016787">
    <property type="term" value="F:hydrolase activity"/>
    <property type="evidence" value="ECO:0007669"/>
    <property type="project" value="UniProtKB-KW"/>
</dbReference>
<reference evidence="16" key="1">
    <citation type="submission" date="2021-03" db="EMBL/GenBank/DDBJ databases">
        <title>Draft genome sequence of rust myrtle Austropuccinia psidii MF-1, a brazilian biotype.</title>
        <authorList>
            <person name="Quecine M.C."/>
            <person name="Pachon D.M.R."/>
            <person name="Bonatelli M.L."/>
            <person name="Correr F.H."/>
            <person name="Franceschini L.M."/>
            <person name="Leite T.F."/>
            <person name="Margarido G.R.A."/>
            <person name="Almeida C.A."/>
            <person name="Ferrarezi J.A."/>
            <person name="Labate C.A."/>
        </authorList>
    </citation>
    <scope>NUCLEOTIDE SEQUENCE</scope>
    <source>
        <strain evidence="16">MF-1</strain>
    </source>
</reference>
<dbReference type="PROSITE" id="PS50994">
    <property type="entry name" value="INTEGRASE"/>
    <property type="match status" value="1"/>
</dbReference>
<dbReference type="PANTHER" id="PTHR42648">
    <property type="entry name" value="TRANSPOSASE, PUTATIVE-RELATED"/>
    <property type="match status" value="1"/>
</dbReference>
<dbReference type="GO" id="GO:0015074">
    <property type="term" value="P:DNA integration"/>
    <property type="evidence" value="ECO:0007669"/>
    <property type="project" value="UniProtKB-KW"/>
</dbReference>
<keyword evidence="1" id="KW-0815">Transposition</keyword>
<keyword evidence="4" id="KW-0479">Metal-binding</keyword>
<dbReference type="GO" id="GO:0006310">
    <property type="term" value="P:DNA recombination"/>
    <property type="evidence" value="ECO:0007669"/>
    <property type="project" value="UniProtKB-KW"/>
</dbReference>
<dbReference type="InterPro" id="IPR001584">
    <property type="entry name" value="Integrase_cat-core"/>
</dbReference>
<evidence type="ECO:0000256" key="10">
    <source>
        <dbReference type="ARBA" id="ARBA00022918"/>
    </source>
</evidence>
<dbReference type="GO" id="GO:0003887">
    <property type="term" value="F:DNA-directed DNA polymerase activity"/>
    <property type="evidence" value="ECO:0007669"/>
    <property type="project" value="UniProtKB-KW"/>
</dbReference>
<evidence type="ECO:0000256" key="7">
    <source>
        <dbReference type="ARBA" id="ARBA00022842"/>
    </source>
</evidence>
<dbReference type="InterPro" id="IPR039537">
    <property type="entry name" value="Retrotran_Ty1/copia-like"/>
</dbReference>
<keyword evidence="10" id="KW-0695">RNA-directed DNA polymerase</keyword>
<evidence type="ECO:0000256" key="6">
    <source>
        <dbReference type="ARBA" id="ARBA00022801"/>
    </source>
</evidence>
<dbReference type="GO" id="GO:0046872">
    <property type="term" value="F:metal ion binding"/>
    <property type="evidence" value="ECO:0007669"/>
    <property type="project" value="UniProtKB-KW"/>
</dbReference>
<evidence type="ECO:0000256" key="11">
    <source>
        <dbReference type="ARBA" id="ARBA00022932"/>
    </source>
</evidence>
<keyword evidence="11" id="KW-0239">DNA-directed DNA polymerase</keyword>
<proteinExistence type="predicted"/>
<gene>
    <name evidence="16" type="ORF">O181_056243</name>
</gene>
<evidence type="ECO:0000256" key="2">
    <source>
        <dbReference type="ARBA" id="ARBA00022695"/>
    </source>
</evidence>
<keyword evidence="3" id="KW-0540">Nuclease</keyword>
<dbReference type="EMBL" id="AVOT02025324">
    <property type="protein sequence ID" value="MBW0516528.1"/>
    <property type="molecule type" value="Genomic_DNA"/>
</dbReference>
<keyword evidence="5" id="KW-0255">Endonuclease</keyword>
<keyword evidence="2" id="KW-0548">Nucleotidyltransferase</keyword>
<keyword evidence="17" id="KW-1185">Reference proteome</keyword>
<keyword evidence="7" id="KW-0460">Magnesium</keyword>
<dbReference type="AlphaFoldDB" id="A0A9Q3E986"/>
<keyword evidence="6" id="KW-0378">Hydrolase</keyword>
<organism evidence="16 17">
    <name type="scientific">Austropuccinia psidii MF-1</name>
    <dbReference type="NCBI Taxonomy" id="1389203"/>
    <lineage>
        <taxon>Eukaryota</taxon>
        <taxon>Fungi</taxon>
        <taxon>Dikarya</taxon>
        <taxon>Basidiomycota</taxon>
        <taxon>Pucciniomycotina</taxon>
        <taxon>Pucciniomycetes</taxon>
        <taxon>Pucciniales</taxon>
        <taxon>Sphaerophragmiaceae</taxon>
        <taxon>Austropuccinia</taxon>
    </lineage>
</organism>
<dbReference type="GO" id="GO:0004519">
    <property type="term" value="F:endonuclease activity"/>
    <property type="evidence" value="ECO:0007669"/>
    <property type="project" value="UniProtKB-KW"/>
</dbReference>
<dbReference type="PANTHER" id="PTHR42648:SF11">
    <property type="entry name" value="TRANSPOSON TY4-P GAG-POL POLYPROTEIN"/>
    <property type="match status" value="1"/>
</dbReference>
<evidence type="ECO:0000256" key="12">
    <source>
        <dbReference type="ARBA" id="ARBA00023172"/>
    </source>
</evidence>
<accession>A0A9Q3E986</accession>
<evidence type="ECO:0000256" key="4">
    <source>
        <dbReference type="ARBA" id="ARBA00022723"/>
    </source>
</evidence>
<keyword evidence="9" id="KW-0229">DNA integration</keyword>
<evidence type="ECO:0000256" key="9">
    <source>
        <dbReference type="ARBA" id="ARBA00022908"/>
    </source>
</evidence>